<reference evidence="2 3" key="1">
    <citation type="submission" date="2024-04" db="EMBL/GenBank/DDBJ databases">
        <title>Phyllosticta paracitricarpa is synonymous to the EU quarantine fungus P. citricarpa based on phylogenomic analyses.</title>
        <authorList>
            <consortium name="Lawrence Berkeley National Laboratory"/>
            <person name="Van Ingen-Buijs V.A."/>
            <person name="Van Westerhoven A.C."/>
            <person name="Haridas S."/>
            <person name="Skiadas P."/>
            <person name="Martin F."/>
            <person name="Groenewald J.Z."/>
            <person name="Crous P.W."/>
            <person name="Seidl M.F."/>
        </authorList>
    </citation>
    <scope>NUCLEOTIDE SEQUENCE [LARGE SCALE GENOMIC DNA]</scope>
    <source>
        <strain evidence="2 3">CBS 123374</strain>
    </source>
</reference>
<organism evidence="2 3">
    <name type="scientific">Phyllosticta capitalensis</name>
    <dbReference type="NCBI Taxonomy" id="121624"/>
    <lineage>
        <taxon>Eukaryota</taxon>
        <taxon>Fungi</taxon>
        <taxon>Dikarya</taxon>
        <taxon>Ascomycota</taxon>
        <taxon>Pezizomycotina</taxon>
        <taxon>Dothideomycetes</taxon>
        <taxon>Dothideomycetes incertae sedis</taxon>
        <taxon>Botryosphaeriales</taxon>
        <taxon>Phyllostictaceae</taxon>
        <taxon>Phyllosticta</taxon>
    </lineage>
</organism>
<evidence type="ECO:0000313" key="2">
    <source>
        <dbReference type="EMBL" id="KAK8244199.1"/>
    </source>
</evidence>
<protein>
    <submittedName>
        <fullName evidence="2">Uncharacterized protein</fullName>
    </submittedName>
</protein>
<dbReference type="EMBL" id="JBBWRZ010000002">
    <property type="protein sequence ID" value="KAK8244199.1"/>
    <property type="molecule type" value="Genomic_DNA"/>
</dbReference>
<name>A0ABR1Z016_9PEZI</name>
<accession>A0ABR1Z016</accession>
<comment type="caution">
    <text evidence="2">The sequence shown here is derived from an EMBL/GenBank/DDBJ whole genome shotgun (WGS) entry which is preliminary data.</text>
</comment>
<keyword evidence="3" id="KW-1185">Reference proteome</keyword>
<gene>
    <name evidence="2" type="ORF">HDK90DRAFT_148431</name>
</gene>
<dbReference type="Proteomes" id="UP001492380">
    <property type="component" value="Unassembled WGS sequence"/>
</dbReference>
<keyword evidence="1" id="KW-0732">Signal</keyword>
<feature type="signal peptide" evidence="1">
    <location>
        <begin position="1"/>
        <end position="27"/>
    </location>
</feature>
<feature type="chain" id="PRO_5045124562" evidence="1">
    <location>
        <begin position="28"/>
        <end position="184"/>
    </location>
</feature>
<proteinExistence type="predicted"/>
<evidence type="ECO:0000256" key="1">
    <source>
        <dbReference type="SAM" id="SignalP"/>
    </source>
</evidence>
<sequence>MRMFRGEGAATLLTLALLSYLLPQIATTPRDDNNNMERLLFSLTAQEKQFLANIPNSLRLHPFSPILHALQNDKSSSLWWACTATSHFALVCASNALLPTADASLFVAGWIEPSSRRTPSLQSQQEPLCHCADHLVLSSFVDISYPSEHRTNYMKRPGDEATNIVGDAAQRHRTNTTDQSILAV</sequence>
<evidence type="ECO:0000313" key="3">
    <source>
        <dbReference type="Proteomes" id="UP001492380"/>
    </source>
</evidence>